<dbReference type="PANTHER" id="PTHR34929">
    <property type="entry name" value="ZGC:153157"/>
    <property type="match status" value="1"/>
</dbReference>
<sequence length="151" mass="16240">MVAMRKTGVNDVKFAGEDHKAKIYEPKQNKKLIRLLTVMGYIFSVSLVAIMLSLYYVFLWDPNLKSAAHRSTKAPLILATPASDANSLPINSPAPEISSNEVGAQPNQKIGDRNYKHGKNNIQIIASDTLAAANPNASSLWSGPSTSGGDS</sequence>
<keyword evidence="2" id="KW-1133">Transmembrane helix</keyword>
<dbReference type="EMBL" id="JH431970">
    <property type="status" value="NOT_ANNOTATED_CDS"/>
    <property type="molecule type" value="Genomic_DNA"/>
</dbReference>
<reference evidence="3" key="2">
    <citation type="submission" date="2015-02" db="UniProtKB">
        <authorList>
            <consortium name="EnsemblMetazoa"/>
        </authorList>
    </citation>
    <scope>IDENTIFICATION</scope>
</reference>
<reference evidence="4" key="1">
    <citation type="submission" date="2011-05" db="EMBL/GenBank/DDBJ databases">
        <authorList>
            <person name="Richards S.R."/>
            <person name="Qu J."/>
            <person name="Jiang H."/>
            <person name="Jhangiani S.N."/>
            <person name="Agravi P."/>
            <person name="Goodspeed R."/>
            <person name="Gross S."/>
            <person name="Mandapat C."/>
            <person name="Jackson L."/>
            <person name="Mathew T."/>
            <person name="Pu L."/>
            <person name="Thornton R."/>
            <person name="Saada N."/>
            <person name="Wilczek-Boney K.B."/>
            <person name="Lee S."/>
            <person name="Kovar C."/>
            <person name="Wu Y."/>
            <person name="Scherer S.E."/>
            <person name="Worley K.C."/>
            <person name="Muzny D.M."/>
            <person name="Gibbs R."/>
        </authorList>
    </citation>
    <scope>NUCLEOTIDE SEQUENCE</scope>
    <source>
        <strain evidence="4">Brora</strain>
    </source>
</reference>
<name>T1J955_STRMM</name>
<accession>T1J955</accession>
<evidence type="ECO:0000313" key="4">
    <source>
        <dbReference type="Proteomes" id="UP000014500"/>
    </source>
</evidence>
<dbReference type="HOGENOM" id="CLU_1733793_0_0_1"/>
<evidence type="ECO:0000256" key="2">
    <source>
        <dbReference type="SAM" id="Phobius"/>
    </source>
</evidence>
<keyword evidence="2" id="KW-0812">Transmembrane</keyword>
<evidence type="ECO:0000256" key="1">
    <source>
        <dbReference type="SAM" id="MobiDB-lite"/>
    </source>
</evidence>
<dbReference type="PhylomeDB" id="T1J955"/>
<feature type="compositionally biased region" description="Polar residues" evidence="1">
    <location>
        <begin position="97"/>
        <end position="108"/>
    </location>
</feature>
<dbReference type="EnsemblMetazoa" id="SMAR010246-RA">
    <property type="protein sequence ID" value="SMAR010246-PA"/>
    <property type="gene ID" value="SMAR010246"/>
</dbReference>
<evidence type="ECO:0000313" key="3">
    <source>
        <dbReference type="EnsemblMetazoa" id="SMAR010246-PA"/>
    </source>
</evidence>
<dbReference type="Proteomes" id="UP000014500">
    <property type="component" value="Unassembled WGS sequence"/>
</dbReference>
<dbReference type="Pfam" id="PF15018">
    <property type="entry name" value="InaF-motif"/>
    <property type="match status" value="1"/>
</dbReference>
<organism evidence="3 4">
    <name type="scientific">Strigamia maritima</name>
    <name type="common">European centipede</name>
    <name type="synonym">Geophilus maritimus</name>
    <dbReference type="NCBI Taxonomy" id="126957"/>
    <lineage>
        <taxon>Eukaryota</taxon>
        <taxon>Metazoa</taxon>
        <taxon>Ecdysozoa</taxon>
        <taxon>Arthropoda</taxon>
        <taxon>Myriapoda</taxon>
        <taxon>Chilopoda</taxon>
        <taxon>Pleurostigmophora</taxon>
        <taxon>Geophilomorpha</taxon>
        <taxon>Linotaeniidae</taxon>
        <taxon>Strigamia</taxon>
    </lineage>
</organism>
<protein>
    <recommendedName>
        <fullName evidence="5">InaF motif containing 2</fullName>
    </recommendedName>
</protein>
<keyword evidence="4" id="KW-1185">Reference proteome</keyword>
<dbReference type="AlphaFoldDB" id="T1J955"/>
<proteinExistence type="predicted"/>
<keyword evidence="2" id="KW-0472">Membrane</keyword>
<evidence type="ECO:0008006" key="5">
    <source>
        <dbReference type="Google" id="ProtNLM"/>
    </source>
</evidence>
<dbReference type="InterPro" id="IPR029162">
    <property type="entry name" value="InaF-motif"/>
</dbReference>
<dbReference type="eggNOG" id="ENOG502S7BV">
    <property type="taxonomic scope" value="Eukaryota"/>
</dbReference>
<feature type="transmembrane region" description="Helical" evidence="2">
    <location>
        <begin position="32"/>
        <end position="58"/>
    </location>
</feature>
<feature type="region of interest" description="Disordered" evidence="1">
    <location>
        <begin position="89"/>
        <end position="115"/>
    </location>
</feature>
<dbReference type="PANTHER" id="PTHR34929:SF1">
    <property type="entry name" value="INAF MOTIF CONTAINING 2"/>
    <property type="match status" value="1"/>
</dbReference>